<protein>
    <submittedName>
        <fullName evidence="2">Uncharacterized protein</fullName>
    </submittedName>
</protein>
<comment type="caution">
    <text evidence="2">The sequence shown here is derived from an EMBL/GenBank/DDBJ whole genome shotgun (WGS) entry which is preliminary data.</text>
</comment>
<keyword evidence="3" id="KW-1185">Reference proteome</keyword>
<dbReference type="Proteomes" id="UP000314294">
    <property type="component" value="Unassembled WGS sequence"/>
</dbReference>
<evidence type="ECO:0000256" key="1">
    <source>
        <dbReference type="SAM" id="MobiDB-lite"/>
    </source>
</evidence>
<name>A0A4Z2FSG5_9TELE</name>
<evidence type="ECO:0000313" key="2">
    <source>
        <dbReference type="EMBL" id="TNN44098.1"/>
    </source>
</evidence>
<gene>
    <name evidence="2" type="ORF">EYF80_045685</name>
</gene>
<proteinExistence type="predicted"/>
<dbReference type="AlphaFoldDB" id="A0A4Z2FSG5"/>
<accession>A0A4Z2FSG5</accession>
<feature type="compositionally biased region" description="Basic and acidic residues" evidence="1">
    <location>
        <begin position="54"/>
        <end position="67"/>
    </location>
</feature>
<sequence>MNKPRSVLPPEGPGHRAPLCPAAPHTGRRSTDRHTSMRGELGQRVLAAIGCANEARRPGGQEARRPGGQEAAWPRTPLKAVWGPRPEGHISASVLNTTA</sequence>
<organism evidence="2 3">
    <name type="scientific">Liparis tanakae</name>
    <name type="common">Tanaka's snailfish</name>
    <dbReference type="NCBI Taxonomy" id="230148"/>
    <lineage>
        <taxon>Eukaryota</taxon>
        <taxon>Metazoa</taxon>
        <taxon>Chordata</taxon>
        <taxon>Craniata</taxon>
        <taxon>Vertebrata</taxon>
        <taxon>Euteleostomi</taxon>
        <taxon>Actinopterygii</taxon>
        <taxon>Neopterygii</taxon>
        <taxon>Teleostei</taxon>
        <taxon>Neoteleostei</taxon>
        <taxon>Acanthomorphata</taxon>
        <taxon>Eupercaria</taxon>
        <taxon>Perciformes</taxon>
        <taxon>Cottioidei</taxon>
        <taxon>Cottales</taxon>
        <taxon>Liparidae</taxon>
        <taxon>Liparis</taxon>
    </lineage>
</organism>
<feature type="region of interest" description="Disordered" evidence="1">
    <location>
        <begin position="1"/>
        <end position="99"/>
    </location>
</feature>
<reference evidence="2 3" key="1">
    <citation type="submission" date="2019-03" db="EMBL/GenBank/DDBJ databases">
        <title>First draft genome of Liparis tanakae, snailfish: a comprehensive survey of snailfish specific genes.</title>
        <authorList>
            <person name="Kim W."/>
            <person name="Song I."/>
            <person name="Jeong J.-H."/>
            <person name="Kim D."/>
            <person name="Kim S."/>
            <person name="Ryu S."/>
            <person name="Song J.Y."/>
            <person name="Lee S.K."/>
        </authorList>
    </citation>
    <scope>NUCLEOTIDE SEQUENCE [LARGE SCALE GENOMIC DNA]</scope>
    <source>
        <tissue evidence="2">Muscle</tissue>
    </source>
</reference>
<evidence type="ECO:0000313" key="3">
    <source>
        <dbReference type="Proteomes" id="UP000314294"/>
    </source>
</evidence>
<dbReference type="EMBL" id="SRLO01000923">
    <property type="protein sequence ID" value="TNN44098.1"/>
    <property type="molecule type" value="Genomic_DNA"/>
</dbReference>